<dbReference type="GeneID" id="30196466"/>
<dbReference type="Proteomes" id="UP000094819">
    <property type="component" value="Unassembled WGS sequence"/>
</dbReference>
<gene>
    <name evidence="3" type="ORF">L198_07255</name>
</gene>
<evidence type="ECO:0000259" key="2">
    <source>
        <dbReference type="Pfam" id="PF00753"/>
    </source>
</evidence>
<dbReference type="EMBL" id="AWGH01000031">
    <property type="protein sequence ID" value="ODN86561.1"/>
    <property type="molecule type" value="Genomic_DNA"/>
</dbReference>
<feature type="domain" description="Metallo-beta-lactamase" evidence="2">
    <location>
        <begin position="78"/>
        <end position="185"/>
    </location>
</feature>
<dbReference type="InterPro" id="IPR036866">
    <property type="entry name" value="RibonucZ/Hydroxyglut_hydro"/>
</dbReference>
<dbReference type="Pfam" id="PF00753">
    <property type="entry name" value="Lactamase_B"/>
    <property type="match status" value="1"/>
</dbReference>
<evidence type="ECO:0000313" key="3">
    <source>
        <dbReference type="EMBL" id="ODN86561.1"/>
    </source>
</evidence>
<keyword evidence="4" id="KW-1185">Reference proteome</keyword>
<dbReference type="CDD" id="cd07713">
    <property type="entry name" value="DHPS-like_MBL-fold"/>
    <property type="match status" value="1"/>
</dbReference>
<protein>
    <submittedName>
        <fullName evidence="3">Metallo-beta-lactamase superfamily protein</fullName>
    </submittedName>
</protein>
<feature type="region of interest" description="Disordered" evidence="1">
    <location>
        <begin position="180"/>
        <end position="206"/>
    </location>
</feature>
<dbReference type="PANTHER" id="PTHR13754">
    <property type="entry name" value="METALLO-BETA-LACTAMASE SUPERFAMILY PROTEIN"/>
    <property type="match status" value="1"/>
</dbReference>
<dbReference type="AlphaFoldDB" id="A0A1E3IFP2"/>
<sequence>MSPPLDLTPVDKLEFLILVDNCQSLFSTLPPEFTHELPQHLASPRNPIDPLTGLPMIDLDNYCCGAHGLSVLMKTTVGDEENQVLLDSGPEPSSIARNISAMSVDLTSLDALVLSHWHRDHSGGITQVLNLRQDQLHTQGRNPEHDKLKVDLHPDRPIRRGIARFPATEPHCVLPPDPTFQEVEGSGGKVDPHSDPHEVLGRDGRKTGVGVSGEIRRIVDFEKGVRGGVRWEEDGDGKGEWFSDTMIMDERYIVIDVKGKGLVVFSSCSHAGICNVITSLLPLDRPIYAIIGGLHLVPTNIQPAAQTVDFIAHKIKPEVQYVLPLHCTGLEARGWLREEMGDRCVPAGVGMKGVFEGGSDEGYETAIGREMGFRIVM</sequence>
<dbReference type="OrthoDB" id="1470350at2759"/>
<evidence type="ECO:0000256" key="1">
    <source>
        <dbReference type="SAM" id="MobiDB-lite"/>
    </source>
</evidence>
<dbReference type="SUPFAM" id="SSF56281">
    <property type="entry name" value="Metallo-hydrolase/oxidoreductase"/>
    <property type="match status" value="1"/>
</dbReference>
<dbReference type="RefSeq" id="XP_019028744.1">
    <property type="nucleotide sequence ID" value="XM_019179263.1"/>
</dbReference>
<accession>A0A1E3IFP2</accession>
<dbReference type="InterPro" id="IPR041712">
    <property type="entry name" value="DHPS-like_MBL-fold"/>
</dbReference>
<dbReference type="PANTHER" id="PTHR13754:SF13">
    <property type="entry name" value="METALLO-BETA-LACTAMASE SUPERFAMILY PROTEIN (AFU_ORTHOLOGUE AFUA_3G07630)"/>
    <property type="match status" value="1"/>
</dbReference>
<dbReference type="Gene3D" id="3.60.15.10">
    <property type="entry name" value="Ribonuclease Z/Hydroxyacylglutathione hydrolase-like"/>
    <property type="match status" value="1"/>
</dbReference>
<dbReference type="GO" id="GO:0016740">
    <property type="term" value="F:transferase activity"/>
    <property type="evidence" value="ECO:0007669"/>
    <property type="project" value="TreeGrafter"/>
</dbReference>
<proteinExistence type="predicted"/>
<dbReference type="InterPro" id="IPR001279">
    <property type="entry name" value="Metallo-B-lactamas"/>
</dbReference>
<organism evidence="3 4">
    <name type="scientific">Cryptococcus wingfieldii CBS 7118</name>
    <dbReference type="NCBI Taxonomy" id="1295528"/>
    <lineage>
        <taxon>Eukaryota</taxon>
        <taxon>Fungi</taxon>
        <taxon>Dikarya</taxon>
        <taxon>Basidiomycota</taxon>
        <taxon>Agaricomycotina</taxon>
        <taxon>Tremellomycetes</taxon>
        <taxon>Tremellales</taxon>
        <taxon>Cryptococcaceae</taxon>
        <taxon>Cryptococcus</taxon>
    </lineage>
</organism>
<reference evidence="3 4" key="1">
    <citation type="submission" date="2016-06" db="EMBL/GenBank/DDBJ databases">
        <title>Evolution of pathogenesis and genome organization in the Tremellales.</title>
        <authorList>
            <person name="Cuomo C."/>
            <person name="Litvintseva A."/>
            <person name="Heitman J."/>
            <person name="Chen Y."/>
            <person name="Sun S."/>
            <person name="Springer D."/>
            <person name="Dromer F."/>
            <person name="Young S."/>
            <person name="Zeng Q."/>
            <person name="Chapman S."/>
            <person name="Gujja S."/>
            <person name="Saif S."/>
            <person name="Birren B."/>
        </authorList>
    </citation>
    <scope>NUCLEOTIDE SEQUENCE [LARGE SCALE GENOMIC DNA]</scope>
    <source>
        <strain evidence="3 4">CBS 7118</strain>
    </source>
</reference>
<feature type="compositionally biased region" description="Basic and acidic residues" evidence="1">
    <location>
        <begin position="190"/>
        <end position="206"/>
    </location>
</feature>
<evidence type="ECO:0000313" key="4">
    <source>
        <dbReference type="Proteomes" id="UP000094819"/>
    </source>
</evidence>
<name>A0A1E3IFP2_9TREE</name>
<dbReference type="InterPro" id="IPR052926">
    <property type="entry name" value="Metallo-beta-lactamase_dom"/>
</dbReference>
<comment type="caution">
    <text evidence="3">The sequence shown here is derived from an EMBL/GenBank/DDBJ whole genome shotgun (WGS) entry which is preliminary data.</text>
</comment>